<proteinExistence type="predicted"/>
<name>A0A9D2S5C8_9FIRM</name>
<evidence type="ECO:0000313" key="4">
    <source>
        <dbReference type="EMBL" id="HJB57282.1"/>
    </source>
</evidence>
<gene>
    <name evidence="4" type="ORF">H9714_07010</name>
</gene>
<feature type="domain" description="PepSY" evidence="2">
    <location>
        <begin position="120"/>
        <end position="180"/>
    </location>
</feature>
<accession>A0A9D2S5C8</accession>
<reference evidence="4" key="2">
    <citation type="submission" date="2021-04" db="EMBL/GenBank/DDBJ databases">
        <authorList>
            <person name="Gilroy R."/>
        </authorList>
    </citation>
    <scope>NUCLEOTIDE SEQUENCE</scope>
    <source>
        <strain evidence="4">CHK189-11263</strain>
    </source>
</reference>
<dbReference type="InterPro" id="IPR036582">
    <property type="entry name" value="Mao_N_sf"/>
</dbReference>
<dbReference type="SUPFAM" id="SSF55383">
    <property type="entry name" value="Copper amine oxidase, domain N"/>
    <property type="match status" value="1"/>
</dbReference>
<feature type="chain" id="PRO_5038713357" evidence="1">
    <location>
        <begin position="28"/>
        <end position="345"/>
    </location>
</feature>
<reference evidence="4" key="1">
    <citation type="journal article" date="2021" name="PeerJ">
        <title>Extensive microbial diversity within the chicken gut microbiome revealed by metagenomics and culture.</title>
        <authorList>
            <person name="Gilroy R."/>
            <person name="Ravi A."/>
            <person name="Getino M."/>
            <person name="Pursley I."/>
            <person name="Horton D.L."/>
            <person name="Alikhan N.F."/>
            <person name="Baker D."/>
            <person name="Gharbi K."/>
            <person name="Hall N."/>
            <person name="Watson M."/>
            <person name="Adriaenssens E.M."/>
            <person name="Foster-Nyarko E."/>
            <person name="Jarju S."/>
            <person name="Secka A."/>
            <person name="Antonio M."/>
            <person name="Oren A."/>
            <person name="Chaudhuri R.R."/>
            <person name="La Ragione R."/>
            <person name="Hildebrand F."/>
            <person name="Pallen M.J."/>
        </authorList>
    </citation>
    <scope>NUCLEOTIDE SEQUENCE</scope>
    <source>
        <strain evidence="4">CHK189-11263</strain>
    </source>
</reference>
<feature type="domain" description="PepSY" evidence="2">
    <location>
        <begin position="198"/>
        <end position="259"/>
    </location>
</feature>
<keyword evidence="1" id="KW-0732">Signal</keyword>
<dbReference type="AlphaFoldDB" id="A0A9D2S5C8"/>
<feature type="signal peptide" evidence="1">
    <location>
        <begin position="1"/>
        <end position="27"/>
    </location>
</feature>
<organism evidence="4 5">
    <name type="scientific">Candidatus Flavonifractor intestinipullorum</name>
    <dbReference type="NCBI Taxonomy" id="2838587"/>
    <lineage>
        <taxon>Bacteria</taxon>
        <taxon>Bacillati</taxon>
        <taxon>Bacillota</taxon>
        <taxon>Clostridia</taxon>
        <taxon>Eubacteriales</taxon>
        <taxon>Oscillospiraceae</taxon>
        <taxon>Flavonifractor</taxon>
    </lineage>
</organism>
<dbReference type="Gene3D" id="3.10.450.40">
    <property type="match status" value="3"/>
</dbReference>
<feature type="domain" description="PepSY" evidence="2">
    <location>
        <begin position="279"/>
        <end position="341"/>
    </location>
</feature>
<evidence type="ECO:0000313" key="5">
    <source>
        <dbReference type="Proteomes" id="UP000824208"/>
    </source>
</evidence>
<dbReference type="InterPro" id="IPR025711">
    <property type="entry name" value="PepSY"/>
</dbReference>
<sequence length="345" mass="37522">MKFNWKRTITVLTVAGLLTAGAAAASAVRQTITAQLRPDITVELNGSKQALQDSQGNPIYPISYNGSTYLPIRAIGETMGLTVDWDSATQTVDLVGEVASSSNPGNTDLPTTGSDGETYIGRAKAKAIALADAGLAESGVTFIRVDMDRDDGRWVYEVEFYYGSKEYDYDIDALTGDIRSRDYDVENFTIPTSSGSDIGAEKAKSIALSHAGLTSSQVTFVKVERDWDDGRLTYEVEFYQDGKEYDYEIAASDGTVLSVDYDAESYRHSSAGSASGDTITADEAKAIALEKAGLSSGDVTFQKVELDRDDGCWEYELEFRSGRTEYEYTIHARTGAVLDAEVDRD</sequence>
<feature type="domain" description="Copper amine oxidase-like N-terminal" evidence="3">
    <location>
        <begin position="61"/>
        <end position="94"/>
    </location>
</feature>
<comment type="caution">
    <text evidence="4">The sequence shown here is derived from an EMBL/GenBank/DDBJ whole genome shotgun (WGS) entry which is preliminary data.</text>
</comment>
<evidence type="ECO:0000259" key="3">
    <source>
        <dbReference type="Pfam" id="PF07833"/>
    </source>
</evidence>
<evidence type="ECO:0000256" key="1">
    <source>
        <dbReference type="SAM" id="SignalP"/>
    </source>
</evidence>
<dbReference type="Pfam" id="PF07833">
    <property type="entry name" value="Cu_amine_oxidN1"/>
    <property type="match status" value="1"/>
</dbReference>
<dbReference type="Pfam" id="PF03413">
    <property type="entry name" value="PepSY"/>
    <property type="match status" value="3"/>
</dbReference>
<evidence type="ECO:0000259" key="2">
    <source>
        <dbReference type="Pfam" id="PF03413"/>
    </source>
</evidence>
<dbReference type="Proteomes" id="UP000824208">
    <property type="component" value="Unassembled WGS sequence"/>
</dbReference>
<protein>
    <submittedName>
        <fullName evidence="4">PepSY domain-containing protein</fullName>
    </submittedName>
</protein>
<dbReference type="EMBL" id="DWYC01000058">
    <property type="protein sequence ID" value="HJB57282.1"/>
    <property type="molecule type" value="Genomic_DNA"/>
</dbReference>
<dbReference type="InterPro" id="IPR012854">
    <property type="entry name" value="Cu_amine_oxidase-like_N"/>
</dbReference>